<dbReference type="PIRSF" id="PIRSF006232">
    <property type="entry name" value="Pirin"/>
    <property type="match status" value="1"/>
</dbReference>
<evidence type="ECO:0000256" key="3">
    <source>
        <dbReference type="RuleBase" id="RU003457"/>
    </source>
</evidence>
<dbReference type="Proteomes" id="UP000249799">
    <property type="component" value="Chromosome"/>
</dbReference>
<protein>
    <submittedName>
        <fullName evidence="4">Pirin family protein</fullName>
    </submittedName>
</protein>
<dbReference type="GO" id="GO:0046872">
    <property type="term" value="F:metal ion binding"/>
    <property type="evidence" value="ECO:0007669"/>
    <property type="project" value="UniProtKB-KW"/>
</dbReference>
<keyword evidence="5" id="KW-1185">Reference proteome</keyword>
<dbReference type="CDD" id="cd02910">
    <property type="entry name" value="cupin_Yhhw_N"/>
    <property type="match status" value="1"/>
</dbReference>
<keyword evidence="2" id="KW-0408">Iron</keyword>
<keyword evidence="2" id="KW-0479">Metal-binding</keyword>
<dbReference type="InterPro" id="IPR011051">
    <property type="entry name" value="RmlC_Cupin_sf"/>
</dbReference>
<evidence type="ECO:0000256" key="1">
    <source>
        <dbReference type="ARBA" id="ARBA00008416"/>
    </source>
</evidence>
<evidence type="ECO:0000313" key="4">
    <source>
        <dbReference type="EMBL" id="AWV87857.1"/>
    </source>
</evidence>
<dbReference type="RefSeq" id="WP_111331087.1">
    <property type="nucleotide sequence ID" value="NZ_CP030032.1"/>
</dbReference>
<dbReference type="PANTHER" id="PTHR43212:SF3">
    <property type="entry name" value="QUERCETIN 2,3-DIOXYGENASE"/>
    <property type="match status" value="1"/>
</dbReference>
<dbReference type="InterPro" id="IPR041602">
    <property type="entry name" value="Quercetinase_C"/>
</dbReference>
<comment type="cofactor">
    <cofactor evidence="2">
        <name>Fe cation</name>
        <dbReference type="ChEBI" id="CHEBI:24875"/>
    </cofactor>
    <text evidence="2">Binds 1 Fe cation per subunit.</text>
</comment>
<dbReference type="AlphaFoldDB" id="A0A2Z4FG28"/>
<dbReference type="Pfam" id="PF02678">
    <property type="entry name" value="Pirin"/>
    <property type="match status" value="1"/>
</dbReference>
<feature type="binding site" evidence="2">
    <location>
        <position position="101"/>
    </location>
    <ligand>
        <name>Fe cation</name>
        <dbReference type="ChEBI" id="CHEBI:24875"/>
    </ligand>
</feature>
<sequence>MIKIRNANERGISRTGWLNSRHTFSFGSYRDPQHMGFRGLRVINDDRVIPGMGFGEHPHRDMEIISYVVEGALQHRDSMGNGSVINAGDVQLLSAGSGITHSEFNASKTEPVRFLQIWLPPSSTGLKPRYAQQARSRTSGGELELLFSPDGRDDSIEIRTDAYIYGTKLTSGNDVTVELAKGRHAWVQVVTGAIDLAGHELVEGDGAAISDEEMLKITAKADADVLIFDLK</sequence>
<comment type="similarity">
    <text evidence="1 3">Belongs to the pirin family.</text>
</comment>
<dbReference type="KEGG" id="bsed:DN745_00330"/>
<dbReference type="PANTHER" id="PTHR43212">
    <property type="entry name" value="QUERCETIN 2,3-DIOXYGENASE"/>
    <property type="match status" value="1"/>
</dbReference>
<dbReference type="InterPro" id="IPR014710">
    <property type="entry name" value="RmlC-like_jellyroll"/>
</dbReference>
<proteinExistence type="inferred from homology"/>
<evidence type="ECO:0000256" key="2">
    <source>
        <dbReference type="PIRSR" id="PIRSR006232-1"/>
    </source>
</evidence>
<feature type="binding site" evidence="2">
    <location>
        <position position="103"/>
    </location>
    <ligand>
        <name>Fe cation</name>
        <dbReference type="ChEBI" id="CHEBI:24875"/>
    </ligand>
</feature>
<name>A0A2Z4FG28_9DELT</name>
<dbReference type="InterPro" id="IPR003829">
    <property type="entry name" value="Pirin_N_dom"/>
</dbReference>
<accession>A0A2Z4FG28</accession>
<evidence type="ECO:0000313" key="5">
    <source>
        <dbReference type="Proteomes" id="UP000249799"/>
    </source>
</evidence>
<dbReference type="CDD" id="cd20311">
    <property type="entry name" value="cupin_Yhhw_C"/>
    <property type="match status" value="1"/>
</dbReference>
<dbReference type="OrthoDB" id="9780903at2"/>
<dbReference type="InterPro" id="IPR012093">
    <property type="entry name" value="Pirin"/>
</dbReference>
<dbReference type="Pfam" id="PF17954">
    <property type="entry name" value="Pirin_C_2"/>
    <property type="match status" value="1"/>
</dbReference>
<feature type="binding site" evidence="2">
    <location>
        <position position="57"/>
    </location>
    <ligand>
        <name>Fe cation</name>
        <dbReference type="ChEBI" id="CHEBI:24875"/>
    </ligand>
</feature>
<feature type="binding site" evidence="2">
    <location>
        <position position="59"/>
    </location>
    <ligand>
        <name>Fe cation</name>
        <dbReference type="ChEBI" id="CHEBI:24875"/>
    </ligand>
</feature>
<dbReference type="EMBL" id="CP030032">
    <property type="protein sequence ID" value="AWV87857.1"/>
    <property type="molecule type" value="Genomic_DNA"/>
</dbReference>
<reference evidence="4 5" key="1">
    <citation type="submission" date="2018-06" db="EMBL/GenBank/DDBJ databases">
        <title>Lujinxingia sediminis gen. nov. sp. nov., a new facultative anaerobic member of the class Deltaproteobacteria, and proposal of Lujinxingaceae fam. nov.</title>
        <authorList>
            <person name="Guo L.-Y."/>
            <person name="Li C.-M."/>
            <person name="Wang S."/>
            <person name="Du Z.-J."/>
        </authorList>
    </citation>
    <scope>NUCLEOTIDE SEQUENCE [LARGE SCALE GENOMIC DNA]</scope>
    <source>
        <strain evidence="4 5">FA350</strain>
    </source>
</reference>
<gene>
    <name evidence="4" type="ORF">DN745_00330</name>
</gene>
<dbReference type="Gene3D" id="2.60.120.10">
    <property type="entry name" value="Jelly Rolls"/>
    <property type="match status" value="2"/>
</dbReference>
<dbReference type="SUPFAM" id="SSF51182">
    <property type="entry name" value="RmlC-like cupins"/>
    <property type="match status" value="1"/>
</dbReference>
<organism evidence="4 5">
    <name type="scientific">Bradymonas sediminis</name>
    <dbReference type="NCBI Taxonomy" id="1548548"/>
    <lineage>
        <taxon>Bacteria</taxon>
        <taxon>Deltaproteobacteria</taxon>
        <taxon>Bradymonadales</taxon>
        <taxon>Bradymonadaceae</taxon>
        <taxon>Bradymonas</taxon>
    </lineage>
</organism>